<accession>A0ABQ6PSG1</accession>
<dbReference type="NCBIfam" id="NF008712">
    <property type="entry name" value="PRK11715.1-1"/>
    <property type="match status" value="1"/>
</dbReference>
<proteinExistence type="predicted"/>
<evidence type="ECO:0000313" key="3">
    <source>
        <dbReference type="Proteomes" id="UP001338309"/>
    </source>
</evidence>
<dbReference type="RefSeq" id="WP_338225569.1">
    <property type="nucleotide sequence ID" value="NZ_BTPD01000012.1"/>
</dbReference>
<dbReference type="PANTHER" id="PTHR30092">
    <property type="entry name" value="INNER MEMBRANE PROTEIN CRED"/>
    <property type="match status" value="1"/>
</dbReference>
<keyword evidence="1" id="KW-1133">Transmembrane helix</keyword>
<protein>
    <submittedName>
        <fullName evidence="2">Cell envelope integrity protein CreD</fullName>
    </submittedName>
</protein>
<reference evidence="2 3" key="1">
    <citation type="submission" date="2023-08" db="EMBL/GenBank/DDBJ databases">
        <title>Draft genome sequence of Algoriphagus confluentis.</title>
        <authorList>
            <person name="Takatani N."/>
            <person name="Hosokawa M."/>
            <person name="Sawabe T."/>
        </authorList>
    </citation>
    <scope>NUCLEOTIDE SEQUENCE [LARGE SCALE GENOMIC DNA]</scope>
    <source>
        <strain evidence="2 3">NBRC 111222</strain>
    </source>
</reference>
<dbReference type="Pfam" id="PF06123">
    <property type="entry name" value="CreD"/>
    <property type="match status" value="1"/>
</dbReference>
<feature type="transmembrane region" description="Helical" evidence="1">
    <location>
        <begin position="21"/>
        <end position="41"/>
    </location>
</feature>
<keyword evidence="1" id="KW-0472">Membrane</keyword>
<comment type="caution">
    <text evidence="2">The sequence shown here is derived from an EMBL/GenBank/DDBJ whole genome shotgun (WGS) entry which is preliminary data.</text>
</comment>
<feature type="transmembrane region" description="Helical" evidence="1">
    <location>
        <begin position="363"/>
        <end position="381"/>
    </location>
</feature>
<sequence length="443" mass="50433">MEPQSNLSFLEKFQEWIANSISIKLLIIGFIVLILLIPQAMTLDLIQERQLRQQEAEEEISAKWSQDQTLTGPYLAVPYLVSKEVESAGEKRIVREQQTAYFLPDHLEISGNIQPQALHRGIFDVVVYSGEISLQAEFPSLPLNKLNLLPEQILWDQTSLMVGLTDLRGIGENPSLRVEGKTLNYEPFLDEKTHLKGLQVALPLKPENTPFSFDSRILLKGSKSFEVIPLGKTTRLSLNGDWPSPSFQGQFLPEKRMVSENFFESEWQVLHFNRPFGQEFIGGIPDLSGSAFGLDLMLPADQYQQSIRTAKYSVLIIILSFLSLFLMEIFTKSRIHPLQYILIGFALVLYYTLLIAFSEQIGFKLAYLIASMAIVLLLALYSRSLFPKWKNTGIFTGILTVFYIFIFVIVRQQDFALLIGSLGLFVALAITMFISRKIDWYKN</sequence>
<keyword evidence="1" id="KW-0812">Transmembrane</keyword>
<dbReference type="PIRSF" id="PIRSF004548">
    <property type="entry name" value="CreD"/>
    <property type="match status" value="1"/>
</dbReference>
<feature type="transmembrane region" description="Helical" evidence="1">
    <location>
        <begin position="393"/>
        <end position="410"/>
    </location>
</feature>
<evidence type="ECO:0000256" key="1">
    <source>
        <dbReference type="SAM" id="Phobius"/>
    </source>
</evidence>
<dbReference type="InterPro" id="IPR010364">
    <property type="entry name" value="Uncharacterised_IM_CreD"/>
</dbReference>
<dbReference type="Proteomes" id="UP001338309">
    <property type="component" value="Unassembled WGS sequence"/>
</dbReference>
<feature type="transmembrane region" description="Helical" evidence="1">
    <location>
        <begin position="338"/>
        <end position="357"/>
    </location>
</feature>
<dbReference type="PANTHER" id="PTHR30092:SF0">
    <property type="entry name" value="INNER MEMBRANE PROTEIN CRED"/>
    <property type="match status" value="1"/>
</dbReference>
<evidence type="ECO:0000313" key="2">
    <source>
        <dbReference type="EMBL" id="GMQ30866.1"/>
    </source>
</evidence>
<gene>
    <name evidence="2" type="primary">creD</name>
    <name evidence="2" type="ORF">Aconfl_35090</name>
</gene>
<dbReference type="EMBL" id="BTPD01000012">
    <property type="protein sequence ID" value="GMQ30866.1"/>
    <property type="molecule type" value="Genomic_DNA"/>
</dbReference>
<feature type="transmembrane region" description="Helical" evidence="1">
    <location>
        <begin position="416"/>
        <end position="434"/>
    </location>
</feature>
<feature type="transmembrane region" description="Helical" evidence="1">
    <location>
        <begin position="312"/>
        <end position="331"/>
    </location>
</feature>
<keyword evidence="3" id="KW-1185">Reference proteome</keyword>
<organism evidence="2 3">
    <name type="scientific">Algoriphagus confluentis</name>
    <dbReference type="NCBI Taxonomy" id="1697556"/>
    <lineage>
        <taxon>Bacteria</taxon>
        <taxon>Pseudomonadati</taxon>
        <taxon>Bacteroidota</taxon>
        <taxon>Cytophagia</taxon>
        <taxon>Cytophagales</taxon>
        <taxon>Cyclobacteriaceae</taxon>
        <taxon>Algoriphagus</taxon>
    </lineage>
</organism>
<name>A0ABQ6PSG1_9BACT</name>